<dbReference type="AlphaFoldDB" id="A0A8K0DVA0"/>
<dbReference type="GO" id="GO:0008270">
    <property type="term" value="F:zinc ion binding"/>
    <property type="evidence" value="ECO:0007669"/>
    <property type="project" value="UniProtKB-KW"/>
</dbReference>
<evidence type="ECO:0000256" key="1">
    <source>
        <dbReference type="ARBA" id="ARBA00022723"/>
    </source>
</evidence>
<dbReference type="GO" id="GO:0008623">
    <property type="term" value="C:CHRAC"/>
    <property type="evidence" value="ECO:0007669"/>
    <property type="project" value="TreeGrafter"/>
</dbReference>
<feature type="domain" description="CW-type" evidence="7">
    <location>
        <begin position="426"/>
        <end position="486"/>
    </location>
</feature>
<keyword evidence="9" id="KW-1185">Reference proteome</keyword>
<reference evidence="8" key="1">
    <citation type="submission" date="2020-03" db="EMBL/GenBank/DDBJ databases">
        <title>A high-quality chromosome-level genome assembly of a woody plant with both climbing and erect habits, Rhamnella rubrinervis.</title>
        <authorList>
            <person name="Lu Z."/>
            <person name="Yang Y."/>
            <person name="Zhu X."/>
            <person name="Sun Y."/>
        </authorList>
    </citation>
    <scope>NUCLEOTIDE SEQUENCE</scope>
    <source>
        <strain evidence="8">BYM</strain>
        <tissue evidence="8">Leaf</tissue>
    </source>
</reference>
<feature type="domain" description="PHD-type" evidence="6">
    <location>
        <begin position="281"/>
        <end position="331"/>
    </location>
</feature>
<evidence type="ECO:0000256" key="4">
    <source>
        <dbReference type="ARBA" id="ARBA00023242"/>
    </source>
</evidence>
<dbReference type="OrthoDB" id="787137at2759"/>
<keyword evidence="3" id="KW-0862">Zinc</keyword>
<dbReference type="Gene3D" id="3.30.40.10">
    <property type="entry name" value="Zinc/RING finger domain, C3HC4 (zinc finger)"/>
    <property type="match status" value="1"/>
</dbReference>
<dbReference type="InterPro" id="IPR001965">
    <property type="entry name" value="Znf_PHD"/>
</dbReference>
<dbReference type="GO" id="GO:0031445">
    <property type="term" value="P:regulation of heterochromatin formation"/>
    <property type="evidence" value="ECO:0007669"/>
    <property type="project" value="TreeGrafter"/>
</dbReference>
<dbReference type="Gene3D" id="3.30.40.100">
    <property type="match status" value="1"/>
</dbReference>
<organism evidence="8 9">
    <name type="scientific">Rhamnella rubrinervis</name>
    <dbReference type="NCBI Taxonomy" id="2594499"/>
    <lineage>
        <taxon>Eukaryota</taxon>
        <taxon>Viridiplantae</taxon>
        <taxon>Streptophyta</taxon>
        <taxon>Embryophyta</taxon>
        <taxon>Tracheophyta</taxon>
        <taxon>Spermatophyta</taxon>
        <taxon>Magnoliopsida</taxon>
        <taxon>eudicotyledons</taxon>
        <taxon>Gunneridae</taxon>
        <taxon>Pentapetalae</taxon>
        <taxon>rosids</taxon>
        <taxon>fabids</taxon>
        <taxon>Rosales</taxon>
        <taxon>Rhamnaceae</taxon>
        <taxon>rhamnoid group</taxon>
        <taxon>Rhamneae</taxon>
        <taxon>Rhamnella</taxon>
    </lineage>
</organism>
<dbReference type="PROSITE" id="PS50016">
    <property type="entry name" value="ZF_PHD_2"/>
    <property type="match status" value="1"/>
</dbReference>
<evidence type="ECO:0000259" key="6">
    <source>
        <dbReference type="PROSITE" id="PS50016"/>
    </source>
</evidence>
<dbReference type="InterPro" id="IPR013083">
    <property type="entry name" value="Znf_RING/FYVE/PHD"/>
</dbReference>
<evidence type="ECO:0000256" key="5">
    <source>
        <dbReference type="PROSITE-ProRule" id="PRU00146"/>
    </source>
</evidence>
<proteinExistence type="predicted"/>
<keyword evidence="1" id="KW-0479">Metal-binding</keyword>
<dbReference type="GO" id="GO:0006355">
    <property type="term" value="P:regulation of DNA-templated transcription"/>
    <property type="evidence" value="ECO:0007669"/>
    <property type="project" value="TreeGrafter"/>
</dbReference>
<dbReference type="Pfam" id="PF01448">
    <property type="entry name" value="ELM2"/>
    <property type="match status" value="1"/>
</dbReference>
<evidence type="ECO:0000313" key="8">
    <source>
        <dbReference type="EMBL" id="KAF3434704.1"/>
    </source>
</evidence>
<dbReference type="InterPro" id="IPR011124">
    <property type="entry name" value="Znf_CW"/>
</dbReference>
<dbReference type="GO" id="GO:0045740">
    <property type="term" value="P:positive regulation of DNA replication"/>
    <property type="evidence" value="ECO:0007669"/>
    <property type="project" value="TreeGrafter"/>
</dbReference>
<evidence type="ECO:0000313" key="9">
    <source>
        <dbReference type="Proteomes" id="UP000796880"/>
    </source>
</evidence>
<dbReference type="InterPro" id="IPR019787">
    <property type="entry name" value="Znf_PHD-finger"/>
</dbReference>
<dbReference type="GO" id="GO:0000228">
    <property type="term" value="C:nuclear chromosome"/>
    <property type="evidence" value="ECO:0007669"/>
    <property type="project" value="TreeGrafter"/>
</dbReference>
<dbReference type="Proteomes" id="UP000796880">
    <property type="component" value="Unassembled WGS sequence"/>
</dbReference>
<dbReference type="InterPro" id="IPR047171">
    <property type="entry name" value="BAZ1A"/>
</dbReference>
<comment type="caution">
    <text evidence="8">The sequence shown here is derived from an EMBL/GenBank/DDBJ whole genome shotgun (WGS) entry which is preliminary data.</text>
</comment>
<keyword evidence="4" id="KW-0539">Nucleus</keyword>
<gene>
    <name evidence="8" type="ORF">FNV43_RR21789</name>
</gene>
<dbReference type="SUPFAM" id="SSF57903">
    <property type="entry name" value="FYVE/PHD zinc finger"/>
    <property type="match status" value="1"/>
</dbReference>
<dbReference type="InterPro" id="IPR000949">
    <property type="entry name" value="ELM2_dom"/>
</dbReference>
<dbReference type="SMART" id="SM00249">
    <property type="entry name" value="PHD"/>
    <property type="match status" value="1"/>
</dbReference>
<dbReference type="GO" id="GO:0003677">
    <property type="term" value="F:DNA binding"/>
    <property type="evidence" value="ECO:0007669"/>
    <property type="project" value="TreeGrafter"/>
</dbReference>
<dbReference type="PANTHER" id="PTHR46510:SF1">
    <property type="entry name" value="BROMODOMAIN ADJACENT TO ZINC FINGER DOMAIN PROTEIN 1A"/>
    <property type="match status" value="1"/>
</dbReference>
<dbReference type="PROSITE" id="PS51050">
    <property type="entry name" value="ZF_CW"/>
    <property type="match status" value="1"/>
</dbReference>
<sequence>MLKQSSLPSSIEAALFFVSNHGKQDLLCDSMPGTEPSQMCPKCNDQSHDCCRKIDLITEEKRNADSSCSLGFLSSTQLSTVSTMPESYLHNLVYKRRKVGGNSAAILSEQVPEITRRSGDCFSVVSSDAPLIATKDQNFGPRIKHEIQVAQAPLLSSPICNNEPHNPKSEFVYGYSVGEALGNRAPKSSVQRILEVDSVNDSCSSSKSNMEHVLSSMKTEIDETGECSSSSATVKEDMQEHLSEKDFCISILRSHGLIGVWKTRTSASNENVETSYGDKCCRSCKICGISETTTVLLICDHCEEAFHLSCCNPRVKQIPIDEWFCHSCLKKRCKILKETVNRKSPHITSGVKNVSYRGESNPIMLMLRDAEPYTSGVRVGKGFQAEVPDWSGPTNSDADYISEPLEMDPSESISLHDWNCNKPSKPSSIGNWLQCREVVDGVNGTICGKWRRAPLFETQTDKWECFCSILWDPTHADCAVPQELETEQVLKQLKYIEMLKPRLIARRQN</sequence>
<evidence type="ECO:0000256" key="3">
    <source>
        <dbReference type="ARBA" id="ARBA00022833"/>
    </source>
</evidence>
<evidence type="ECO:0000259" key="7">
    <source>
        <dbReference type="PROSITE" id="PS51050"/>
    </source>
</evidence>
<dbReference type="InterPro" id="IPR011011">
    <property type="entry name" value="Znf_FYVE_PHD"/>
</dbReference>
<dbReference type="PANTHER" id="PTHR46510">
    <property type="entry name" value="BROMODOMAIN ADJACENT TO ZINC FINGER DOMAIN PROTEIN 1A"/>
    <property type="match status" value="1"/>
</dbReference>
<dbReference type="GO" id="GO:0006338">
    <property type="term" value="P:chromatin remodeling"/>
    <property type="evidence" value="ECO:0007669"/>
    <property type="project" value="InterPro"/>
</dbReference>
<protein>
    <submittedName>
        <fullName evidence="8">Uncharacterized protein</fullName>
    </submittedName>
</protein>
<evidence type="ECO:0000256" key="2">
    <source>
        <dbReference type="ARBA" id="ARBA00022771"/>
    </source>
</evidence>
<name>A0A8K0DVA0_9ROSA</name>
<accession>A0A8K0DVA0</accession>
<dbReference type="FunFam" id="3.30.40.100:FF:000005">
    <property type="entry name" value="uncharacterized protein LOC106759733 isoform X4"/>
    <property type="match status" value="1"/>
</dbReference>
<dbReference type="Pfam" id="PF00628">
    <property type="entry name" value="PHD"/>
    <property type="match status" value="1"/>
</dbReference>
<keyword evidence="2 5" id="KW-0863">Zinc-finger</keyword>
<dbReference type="EMBL" id="VOIH02000010">
    <property type="protein sequence ID" value="KAF3434704.1"/>
    <property type="molecule type" value="Genomic_DNA"/>
</dbReference>